<name>A0A3N4D1H3_9ACTN</name>
<evidence type="ECO:0000256" key="2">
    <source>
        <dbReference type="ARBA" id="ARBA00006228"/>
    </source>
</evidence>
<dbReference type="PANTHER" id="PTHR34584">
    <property type="entry name" value="NA(+)/H(+) ANTIPORTER SUBUNIT E1"/>
    <property type="match status" value="1"/>
</dbReference>
<dbReference type="Pfam" id="PF01899">
    <property type="entry name" value="MNHE"/>
    <property type="match status" value="1"/>
</dbReference>
<evidence type="ECO:0000313" key="9">
    <source>
        <dbReference type="EMBL" id="VEH70241.1"/>
    </source>
</evidence>
<dbReference type="AlphaFoldDB" id="A0A3N4D1H3"/>
<dbReference type="Proteomes" id="UP000677180">
    <property type="component" value="Chromosome"/>
</dbReference>
<organism evidence="9 10">
    <name type="scientific">Arachnia propionica</name>
    <dbReference type="NCBI Taxonomy" id="1750"/>
    <lineage>
        <taxon>Bacteria</taxon>
        <taxon>Bacillati</taxon>
        <taxon>Actinomycetota</taxon>
        <taxon>Actinomycetes</taxon>
        <taxon>Propionibacteriales</taxon>
        <taxon>Propionibacteriaceae</taxon>
        <taxon>Arachnia</taxon>
    </lineage>
</organism>
<dbReference type="PANTHER" id="PTHR34584:SF1">
    <property type="entry name" value="NA(+)_H(+) ANTIPORTER SUBUNIT E1"/>
    <property type="match status" value="1"/>
</dbReference>
<dbReference type="Proteomes" id="UP000273044">
    <property type="component" value="Chromosome"/>
</dbReference>
<evidence type="ECO:0000256" key="4">
    <source>
        <dbReference type="ARBA" id="ARBA00022692"/>
    </source>
</evidence>
<gene>
    <name evidence="8" type="ORF">J5A53_07885</name>
    <name evidence="9" type="ORF">NCTC12967_01534</name>
</gene>
<dbReference type="EMBL" id="CP072385">
    <property type="protein sequence ID" value="QUC09773.1"/>
    <property type="molecule type" value="Genomic_DNA"/>
</dbReference>
<protein>
    <submittedName>
        <fullName evidence="8">Na+/H+ antiporter subunit E</fullName>
    </submittedName>
    <submittedName>
        <fullName evidence="9">Putative monovalent cation/H+ antiporter subunit E</fullName>
    </submittedName>
</protein>
<evidence type="ECO:0000256" key="5">
    <source>
        <dbReference type="ARBA" id="ARBA00022989"/>
    </source>
</evidence>
<evidence type="ECO:0000256" key="6">
    <source>
        <dbReference type="ARBA" id="ARBA00023136"/>
    </source>
</evidence>
<sequence>MQVLRLLSWWWYLTTQIVIGSWNVAVAAWRPKPMAGPAIVEYPMRATTDFEIAMFASAITITPGTLVLGVCPGDETRGPSVFVHSLFDSERASVIDGLAELEWHLLHALRRHGMPKGER</sequence>
<dbReference type="GO" id="GO:0008324">
    <property type="term" value="F:monoatomic cation transmembrane transporter activity"/>
    <property type="evidence" value="ECO:0007669"/>
    <property type="project" value="InterPro"/>
</dbReference>
<comment type="subcellular location">
    <subcellularLocation>
        <location evidence="1">Cell membrane</location>
        <topology evidence="1">Multi-pass membrane protein</topology>
    </subcellularLocation>
</comment>
<dbReference type="InterPro" id="IPR002758">
    <property type="entry name" value="Cation_antiport_E"/>
</dbReference>
<proteinExistence type="inferred from homology"/>
<dbReference type="RefSeq" id="WP_041696433.1">
    <property type="nucleotide sequence ID" value="NZ_CP040007.1"/>
</dbReference>
<evidence type="ECO:0000313" key="8">
    <source>
        <dbReference type="EMBL" id="QUC09773.1"/>
    </source>
</evidence>
<evidence type="ECO:0000256" key="1">
    <source>
        <dbReference type="ARBA" id="ARBA00004651"/>
    </source>
</evidence>
<dbReference type="EMBL" id="LR134406">
    <property type="protein sequence ID" value="VEH70241.1"/>
    <property type="molecule type" value="Genomic_DNA"/>
</dbReference>
<dbReference type="GO" id="GO:0005886">
    <property type="term" value="C:plasma membrane"/>
    <property type="evidence" value="ECO:0007669"/>
    <property type="project" value="UniProtKB-SubCell"/>
</dbReference>
<keyword evidence="3" id="KW-1003">Cell membrane</keyword>
<evidence type="ECO:0000313" key="10">
    <source>
        <dbReference type="Proteomes" id="UP000273044"/>
    </source>
</evidence>
<reference evidence="9 10" key="1">
    <citation type="submission" date="2018-12" db="EMBL/GenBank/DDBJ databases">
        <authorList>
            <consortium name="Pathogen Informatics"/>
        </authorList>
    </citation>
    <scope>NUCLEOTIDE SEQUENCE [LARGE SCALE GENOMIC DNA]</scope>
    <source>
        <strain evidence="9 10">NCTC12967</strain>
    </source>
</reference>
<comment type="similarity">
    <text evidence="2">Belongs to the CPA3 antiporters (TC 2.A.63) subunit E family.</text>
</comment>
<feature type="transmembrane region" description="Helical" evidence="7">
    <location>
        <begin position="6"/>
        <end position="29"/>
    </location>
</feature>
<keyword evidence="6 7" id="KW-0472">Membrane</keyword>
<evidence type="ECO:0000256" key="7">
    <source>
        <dbReference type="SAM" id="Phobius"/>
    </source>
</evidence>
<keyword evidence="5 7" id="KW-1133">Transmembrane helix</keyword>
<keyword evidence="10" id="KW-1185">Reference proteome</keyword>
<evidence type="ECO:0000256" key="3">
    <source>
        <dbReference type="ARBA" id="ARBA00022475"/>
    </source>
</evidence>
<keyword evidence="4 7" id="KW-0812">Transmembrane</keyword>
<accession>A0A3N4D1H3</accession>
<reference evidence="8" key="2">
    <citation type="submission" date="2021-03" db="EMBL/GenBank/DDBJ databases">
        <title>Human Oral Microbial Genomes.</title>
        <authorList>
            <person name="Johnston C.D."/>
            <person name="Chen T."/>
            <person name="Dewhirst F.E."/>
        </authorList>
    </citation>
    <scope>NUCLEOTIDE SEQUENCE</scope>
    <source>
        <strain evidence="8">F0714</strain>
    </source>
</reference>